<evidence type="ECO:0000313" key="2">
    <source>
        <dbReference type="Proteomes" id="UP000324176"/>
    </source>
</evidence>
<dbReference type="Proteomes" id="UP000324176">
    <property type="component" value="Unassembled WGS sequence"/>
</dbReference>
<name>A0A5D3YE32_9PROT</name>
<comment type="caution">
    <text evidence="1">The sequence shown here is derived from an EMBL/GenBank/DDBJ whole genome shotgun (WGS) entry which is preliminary data.</text>
</comment>
<organism evidence="1 2">
    <name type="scientific">Nitrosomonas communis</name>
    <dbReference type="NCBI Taxonomy" id="44574"/>
    <lineage>
        <taxon>Bacteria</taxon>
        <taxon>Pseudomonadati</taxon>
        <taxon>Pseudomonadota</taxon>
        <taxon>Betaproteobacteria</taxon>
        <taxon>Nitrosomonadales</taxon>
        <taxon>Nitrosomonadaceae</taxon>
        <taxon>Nitrosomonas</taxon>
    </lineage>
</organism>
<protein>
    <submittedName>
        <fullName evidence="1">Uncharacterized protein</fullName>
    </submittedName>
</protein>
<gene>
    <name evidence="1" type="ORF">BCL69_101022</name>
</gene>
<accession>A0A5D3YE32</accession>
<proteinExistence type="predicted"/>
<evidence type="ECO:0000313" key="1">
    <source>
        <dbReference type="EMBL" id="TYP91251.1"/>
    </source>
</evidence>
<dbReference type="AlphaFoldDB" id="A0A5D3YE32"/>
<sequence>MAMCLQNHQSVMVRNTQKVRMKSPGQLALSSSLAAGGILSHSARMLPSDSNINLSRVSMLHTKRTVLQSSCFLWWTKRM</sequence>
<reference evidence="1 2" key="1">
    <citation type="submission" date="2019-07" db="EMBL/GenBank/DDBJ databases">
        <title>Active sludge and wastewater microbial communities from Klosterneuburg, Austria.</title>
        <authorList>
            <person name="Wagner M."/>
        </authorList>
    </citation>
    <scope>NUCLEOTIDE SEQUENCE [LARGE SCALE GENOMIC DNA]</scope>
    <source>
        <strain evidence="1 2">Nm2</strain>
    </source>
</reference>
<dbReference type="EMBL" id="VNHT01000010">
    <property type="protein sequence ID" value="TYP91251.1"/>
    <property type="molecule type" value="Genomic_DNA"/>
</dbReference>